<feature type="transmembrane region" description="Helical" evidence="2">
    <location>
        <begin position="1803"/>
        <end position="1825"/>
    </location>
</feature>
<accession>A0ABQ8UPJ0</accession>
<evidence type="ECO:0000313" key="5">
    <source>
        <dbReference type="Proteomes" id="UP001141327"/>
    </source>
</evidence>
<feature type="transmembrane region" description="Helical" evidence="2">
    <location>
        <begin position="1888"/>
        <end position="1912"/>
    </location>
</feature>
<dbReference type="SUPFAM" id="SSF53474">
    <property type="entry name" value="alpha/beta-Hydrolases"/>
    <property type="match status" value="1"/>
</dbReference>
<evidence type="ECO:0000259" key="3">
    <source>
        <dbReference type="Pfam" id="PF01764"/>
    </source>
</evidence>
<feature type="transmembrane region" description="Helical" evidence="2">
    <location>
        <begin position="1579"/>
        <end position="1599"/>
    </location>
</feature>
<feature type="region of interest" description="Disordered" evidence="1">
    <location>
        <begin position="1068"/>
        <end position="1100"/>
    </location>
</feature>
<keyword evidence="2" id="KW-1133">Transmembrane helix</keyword>
<feature type="region of interest" description="Disordered" evidence="1">
    <location>
        <begin position="568"/>
        <end position="636"/>
    </location>
</feature>
<comment type="caution">
    <text evidence="4">The sequence shown here is derived from an EMBL/GenBank/DDBJ whole genome shotgun (WGS) entry which is preliminary data.</text>
</comment>
<dbReference type="Pfam" id="PF01764">
    <property type="entry name" value="Lipase_3"/>
    <property type="match status" value="1"/>
</dbReference>
<sequence length="2172" mass="229900">MVELFELALWIAPPPAGLLAAAPQAALPVGGSAEWRQRELQQQLLYTIGNTIEHTCPPFFFTFTGAGGCVSLLPVESFPPPKVGYSMACWIRVLPLAAHSAVIFSCPGEGLLTLDLFLEPSRADPRRACLMVRAQTALAPLLTPTRPAGRGADGGGPPEGDEYRELERLHYARGREVAPSATTVLPITAEFSEFGGFHHVALAHSRAEFTVYVDGRVVARLPPPALPKSVSREHPLVVTVGGPAHGIATAAARLSDPPAAPGGPLPAGAQGHCFSGIVGPVCLWEGPVGDEAPLALYRQGILTRPCGPDLVAPAQPRHGPPLLCLVDPALFLEGAPGPCAELSSPGPAGQGPLVPIALGGSAGAGAAPPCRTRMRLSDCGAEQPRPGSGVHVYQCSPLLANVRGPEEEEQQQRQVPAPAPAPAVEAGAQPSAPAPLIVPPRPRAGPSGMQLCVRLLAGRGPAVQVAALRILSNLIAGCPVNRRHFEGPLAGWPLLGYALTLEAHPPDGAALRARLDAAYGPQGAGANVVRDVRLGPEAPGPSSEAFLVLLEMITEPVLLPSALPPPARPFAPTAQPTGPLLGPAAATPAPEGAPLARTLSTSPPRDGARTPSPEPADRAAPPAAAAPSELSPTRRAQRHIVAPEGLQVTLDLLATGLFADRAALKQLWDWIVAESRANPPTALAILDLLSTWDDGHLVLLEEHRGGALLEQAPGLRAQAEALEAAGGCGGPAAGASAGAEGDRLAGPEGVRYPLAPIFALLGADLEALRVHGLGLLDRWLRTTAKGQRAAFMRGRRLETLHRLLLGRPGTGLQTCIALFDLATRGLDISPLSKTATSAQLPTLAFPPSGPAPAAPRQTQGPADGGVELVMGPVLRTVLWHGGLPGPRPAGEGIATRWVQQLALLTAECLYLEMLRTPKTGRLAVLRQLPGGSALAGLLQHGLVALLGERPVLAPEQAAVLLRNLATLGDMAADGSGTILPDVTALLVQTLNRLVAHNGAEVRAKLKGAGLLALRDELLLNLIRDPTLALSTRTAAFGALSFEGVAGHPRARDGAALLHLLRHLLLTGRADGPTQPALPPPRMPTPSPSPPPAPSPAPPPYLFPPPVPSPIPPPVPTPLPPRSVARPSAGVVQVLGAFLALPEHRRALAKILGVFLPAPHPQASATPLAPVTAPPPPPGGPSVLVTPSVPVPPPATLAAEGLLNSSDPGARLLCAALQMPLGPGRSSEVDGFMLLPPPAPSVQIAPGPLPPAEEGLVLWLWGGAPEEAARRREALRERVERLLEPFDAEARRQIEANQARRQKGFTPFSPEPPSDGTARAECAWVEAFVDACQADQRRRLDLLRQEAEARLIQGRESWERILEVTNGACPPAATVPTPPTAPPQQNLEFHIWSPVTCYRSMGDWVDNSYQSAMPIHHPQAVRFSNLEPIKLSPGIRFESVNFPVTPSTTESELDSEETTTPCLFHWKTTVLWAARLARVYLGYLLIVSTFFTIMLGLEFVLSVFYSSVDVSINFEQSSPNITAPLRTGFVRNEPIAPSDMKGSFIAMALILFFVSYIASLIIMMHINLIRFLFKPLHDNWRLRIVLTVFLVFPIAHVVLGCFSLRLLQFSLLAAVGVVLVGVVLTFLWFNCKQLCKLRPLVAACCCPRRAGGKVPGVTKVLDLLGFHPRYRLKLCLVFMVVLLFGLVLFTSLDMSRLAMLFGILGCLFGISGFLTLAAKGPLHLFGVVCCYCCHNPERFTPAVEEENPLAPGPAEAAALMADPTDPALLFPSPSPTPLPGYLPPVEKTPLLRPRAPPSMRPLQLFYLVCQVGFLLALDTLAVSLSFLTSWKMGVSATVCVALSLGLFFDLTHPLLPYLKTDPPLTPVTPAARRERKYETFGPHPAEGSVCLLVMLMLFFGLMGVIVFALGLALPTVGSEDDYLVIGDKPLPPPAPGAPLPYAGCMSRWGGAKDPLGLVDLALMSSICYGDPFLEEHMMQEAFAAHGSTYQIAYHFCADKQACFTDFYSPVDNASVIAIRSLNSRIVQGVSFITDFFTVQFRYYEAVEGYVRATAPLRSKLVLTGHSLGGGIAKILAASTGTAAVAFSGPGIGDLVDKLDLPPTAVERNLFTVVPDGDLVPRIGEPTGTMQNIHCYGDASPFSCHSILRTICELSIACGDPYRRGTTTCPEVAQ</sequence>
<gene>
    <name evidence="4" type="ORF">PAPYR_3409</name>
</gene>
<dbReference type="EMBL" id="JAPMOS010000013">
    <property type="protein sequence ID" value="KAJ4460387.1"/>
    <property type="molecule type" value="Genomic_DNA"/>
</dbReference>
<dbReference type="Proteomes" id="UP001141327">
    <property type="component" value="Unassembled WGS sequence"/>
</dbReference>
<dbReference type="InterPro" id="IPR029058">
    <property type="entry name" value="AB_hydrolase_fold"/>
</dbReference>
<feature type="transmembrane region" description="Helical" evidence="2">
    <location>
        <begin position="1605"/>
        <end position="1628"/>
    </location>
</feature>
<proteinExistence type="predicted"/>
<feature type="region of interest" description="Disordered" evidence="1">
    <location>
        <begin position="404"/>
        <end position="435"/>
    </location>
</feature>
<feature type="transmembrane region" description="Helical" evidence="2">
    <location>
        <begin position="1543"/>
        <end position="1567"/>
    </location>
</feature>
<organism evidence="4 5">
    <name type="scientific">Paratrimastix pyriformis</name>
    <dbReference type="NCBI Taxonomy" id="342808"/>
    <lineage>
        <taxon>Eukaryota</taxon>
        <taxon>Metamonada</taxon>
        <taxon>Preaxostyla</taxon>
        <taxon>Paratrimastigidae</taxon>
        <taxon>Paratrimastix</taxon>
    </lineage>
</organism>
<feature type="compositionally biased region" description="Low complexity" evidence="1">
    <location>
        <begin position="570"/>
        <end position="596"/>
    </location>
</feature>
<feature type="region of interest" description="Disordered" evidence="1">
    <location>
        <begin position="841"/>
        <end position="864"/>
    </location>
</feature>
<keyword evidence="5" id="KW-1185">Reference proteome</keyword>
<feature type="transmembrane region" description="Helical" evidence="2">
    <location>
        <begin position="1831"/>
        <end position="1849"/>
    </location>
</feature>
<evidence type="ECO:0000256" key="2">
    <source>
        <dbReference type="SAM" id="Phobius"/>
    </source>
</evidence>
<dbReference type="PANTHER" id="PTHR48148">
    <property type="entry name" value="KERATINOCYTE PROLINE-RICH PROTEIN"/>
    <property type="match status" value="1"/>
</dbReference>
<dbReference type="Gene3D" id="3.40.50.1820">
    <property type="entry name" value="alpha/beta hydrolase"/>
    <property type="match status" value="1"/>
</dbReference>
<dbReference type="PANTHER" id="PTHR48148:SF2">
    <property type="entry name" value="PA14 DOMAIN-CONTAINING PROTEIN"/>
    <property type="match status" value="1"/>
</dbReference>
<feature type="transmembrane region" description="Helical" evidence="2">
    <location>
        <begin position="1673"/>
        <end position="1691"/>
    </location>
</feature>
<dbReference type="InterPro" id="IPR002921">
    <property type="entry name" value="Fungal_lipase-type"/>
</dbReference>
<keyword evidence="2" id="KW-0812">Transmembrane</keyword>
<feature type="transmembrane region" description="Helical" evidence="2">
    <location>
        <begin position="1479"/>
        <end position="1504"/>
    </location>
</feature>
<feature type="compositionally biased region" description="Low complexity" evidence="1">
    <location>
        <begin position="412"/>
        <end position="430"/>
    </location>
</feature>
<feature type="region of interest" description="Disordered" evidence="1">
    <location>
        <begin position="143"/>
        <end position="162"/>
    </location>
</feature>
<evidence type="ECO:0000313" key="4">
    <source>
        <dbReference type="EMBL" id="KAJ4460387.1"/>
    </source>
</evidence>
<feature type="domain" description="Fungal lipase-type" evidence="3">
    <location>
        <begin position="2056"/>
        <end position="2121"/>
    </location>
</feature>
<reference evidence="4" key="1">
    <citation type="journal article" date="2022" name="bioRxiv">
        <title>Genomics of Preaxostyla Flagellates Illuminates Evolutionary Transitions and the Path Towards Mitochondrial Loss.</title>
        <authorList>
            <person name="Novak L.V.F."/>
            <person name="Treitli S.C."/>
            <person name="Pyrih J."/>
            <person name="Halakuc P."/>
            <person name="Pipaliya S.V."/>
            <person name="Vacek V."/>
            <person name="Brzon O."/>
            <person name="Soukal P."/>
            <person name="Eme L."/>
            <person name="Dacks J.B."/>
            <person name="Karnkowska A."/>
            <person name="Elias M."/>
            <person name="Hampl V."/>
        </authorList>
    </citation>
    <scope>NUCLEOTIDE SEQUENCE</scope>
    <source>
        <strain evidence="4">RCP-MX</strain>
    </source>
</reference>
<name>A0ABQ8UPJ0_9EUKA</name>
<feature type="region of interest" description="Disordered" evidence="1">
    <location>
        <begin position="1296"/>
        <end position="1316"/>
    </location>
</feature>
<evidence type="ECO:0000256" key="1">
    <source>
        <dbReference type="SAM" id="MobiDB-lite"/>
    </source>
</evidence>
<protein>
    <recommendedName>
        <fullName evidence="3">Fungal lipase-type domain-containing protein</fullName>
    </recommendedName>
</protein>
<feature type="compositionally biased region" description="Pro residues" evidence="1">
    <location>
        <begin position="1075"/>
        <end position="1100"/>
    </location>
</feature>
<feature type="transmembrane region" description="Helical" evidence="2">
    <location>
        <begin position="1697"/>
        <end position="1717"/>
    </location>
</feature>
<feature type="compositionally biased region" description="Low complexity" evidence="1">
    <location>
        <begin position="618"/>
        <end position="631"/>
    </location>
</feature>
<keyword evidence="2" id="KW-0472">Membrane</keyword>